<comment type="caution">
    <text evidence="9">The sequence shown here is derived from an EMBL/GenBank/DDBJ whole genome shotgun (WGS) entry which is preliminary data.</text>
</comment>
<feature type="region of interest" description="Disordered" evidence="7">
    <location>
        <begin position="1"/>
        <end position="20"/>
    </location>
</feature>
<keyword evidence="4" id="KW-1278">Translocase</keyword>
<evidence type="ECO:0000256" key="1">
    <source>
        <dbReference type="ARBA" id="ARBA00004127"/>
    </source>
</evidence>
<protein>
    <submittedName>
        <fullName evidence="9">Electron transport complex subunit RsxE</fullName>
    </submittedName>
</protein>
<dbReference type="Proteomes" id="UP001196980">
    <property type="component" value="Unassembled WGS sequence"/>
</dbReference>
<dbReference type="PIRSF" id="PIRSF006102">
    <property type="entry name" value="NQR_DE"/>
    <property type="match status" value="1"/>
</dbReference>
<keyword evidence="5 8" id="KW-1133">Transmembrane helix</keyword>
<feature type="transmembrane region" description="Helical" evidence="8">
    <location>
        <begin position="150"/>
        <end position="171"/>
    </location>
</feature>
<evidence type="ECO:0000313" key="10">
    <source>
        <dbReference type="Proteomes" id="UP001196980"/>
    </source>
</evidence>
<dbReference type="InterPro" id="IPR003667">
    <property type="entry name" value="NqrDE/RnfAE"/>
</dbReference>
<keyword evidence="3 8" id="KW-0812">Transmembrane</keyword>
<dbReference type="RefSeq" id="WP_218250810.1">
    <property type="nucleotide sequence ID" value="NZ_JABXWD010000011.1"/>
</dbReference>
<evidence type="ECO:0000256" key="7">
    <source>
        <dbReference type="SAM" id="MobiDB-lite"/>
    </source>
</evidence>
<proteinExistence type="predicted"/>
<evidence type="ECO:0000256" key="8">
    <source>
        <dbReference type="SAM" id="Phobius"/>
    </source>
</evidence>
<dbReference type="PANTHER" id="PTHR30586:SF0">
    <property type="entry name" value="ION-TRANSLOCATING OXIDOREDUCTASE COMPLEX SUBUNIT E"/>
    <property type="match status" value="1"/>
</dbReference>
<keyword evidence="2" id="KW-0813">Transport</keyword>
<feature type="transmembrane region" description="Helical" evidence="8">
    <location>
        <begin position="64"/>
        <end position="82"/>
    </location>
</feature>
<keyword evidence="6 8" id="KW-0472">Membrane</keyword>
<feature type="transmembrane region" description="Helical" evidence="8">
    <location>
        <begin position="94"/>
        <end position="115"/>
    </location>
</feature>
<gene>
    <name evidence="9" type="primary">rsxE</name>
    <name evidence="9" type="ORF">HWQ67_01185</name>
</gene>
<evidence type="ECO:0000256" key="4">
    <source>
        <dbReference type="ARBA" id="ARBA00022967"/>
    </source>
</evidence>
<dbReference type="Pfam" id="PF02508">
    <property type="entry name" value="Rnf-Nqr"/>
    <property type="match status" value="1"/>
</dbReference>
<organism evidence="9 10">
    <name type="scientific">Candidatus Magnetobacterium casense</name>
    <dbReference type="NCBI Taxonomy" id="1455061"/>
    <lineage>
        <taxon>Bacteria</taxon>
        <taxon>Pseudomonadati</taxon>
        <taxon>Nitrospirota</taxon>
        <taxon>Thermodesulfovibrionia</taxon>
        <taxon>Thermodesulfovibrionales</taxon>
        <taxon>Candidatus Magnetobacteriaceae</taxon>
        <taxon>Candidatus Magnetobacterium</taxon>
    </lineage>
</organism>
<evidence type="ECO:0000256" key="5">
    <source>
        <dbReference type="ARBA" id="ARBA00022989"/>
    </source>
</evidence>
<evidence type="ECO:0000256" key="6">
    <source>
        <dbReference type="ARBA" id="ARBA00023136"/>
    </source>
</evidence>
<feature type="transmembrane region" description="Helical" evidence="8">
    <location>
        <begin position="121"/>
        <end position="138"/>
    </location>
</feature>
<feature type="transmembrane region" description="Helical" evidence="8">
    <location>
        <begin position="191"/>
        <end position="214"/>
    </location>
</feature>
<reference evidence="9 10" key="1">
    <citation type="journal article" date="2020" name="J Geophys Res Biogeosci">
        <title>Magnetotaxis as an Adaptation to Enable Bacterial Shuttling of Microbial Sulfur and Sulfur Cycling Across Aquatic Oxic#Anoxic Interfaces.</title>
        <authorList>
            <person name="Li J."/>
            <person name="Liu P."/>
            <person name="Wang J."/>
            <person name="Roberts A.P."/>
            <person name="Pan Y."/>
        </authorList>
    </citation>
    <scope>NUCLEOTIDE SEQUENCE [LARGE SCALE GENOMIC DNA]</scope>
    <source>
        <strain evidence="9 10">MYR-1_YQ</strain>
    </source>
</reference>
<comment type="subcellular location">
    <subcellularLocation>
        <location evidence="1">Endomembrane system</location>
        <topology evidence="1">Multi-pass membrane protein</topology>
    </subcellularLocation>
</comment>
<feature type="transmembrane region" description="Helical" evidence="8">
    <location>
        <begin position="40"/>
        <end position="58"/>
    </location>
</feature>
<evidence type="ECO:0000313" key="9">
    <source>
        <dbReference type="EMBL" id="MBV6340187.1"/>
    </source>
</evidence>
<keyword evidence="10" id="KW-1185">Reference proteome</keyword>
<evidence type="ECO:0000256" key="3">
    <source>
        <dbReference type="ARBA" id="ARBA00022692"/>
    </source>
</evidence>
<dbReference type="NCBIfam" id="NF009070">
    <property type="entry name" value="PRK12405.1"/>
    <property type="match status" value="1"/>
</dbReference>
<accession>A0ABS6RU84</accession>
<dbReference type="EMBL" id="JABXWD010000011">
    <property type="protein sequence ID" value="MBV6340187.1"/>
    <property type="molecule type" value="Genomic_DNA"/>
</dbReference>
<dbReference type="PANTHER" id="PTHR30586">
    <property type="entry name" value="ELECTRON TRANSPORT COMPLEX PROTEIN RNFE"/>
    <property type="match status" value="1"/>
</dbReference>
<sequence length="230" mass="24827">MEAANPQKGVSDPPHNGVSDPQRNIDYWKVTLSGIFKENAIFRLAISLCPAIAVTTGLRTGVLMGVAVVFVNVMVNVTVSAIRAFIHPRIRMPIFMLIISGWVTVADLSMAAFAREAYKQMGLYIQLIVAFASIFTRAEIFASKNKIVPSFFDGIGMGVGFMFALITISFFRELLGKGTLWGISILGAKPLLIMLLPTGGFLATGILMGFFNWIDIRFYGGKGAGGAGGH</sequence>
<name>A0ABS6RU84_9BACT</name>
<evidence type="ECO:0000256" key="2">
    <source>
        <dbReference type="ARBA" id="ARBA00022448"/>
    </source>
</evidence>